<reference evidence="2" key="1">
    <citation type="submission" date="2015-07" db="EMBL/GenBank/DDBJ databases">
        <title>Transcriptome Assembly of Anthurium amnicola.</title>
        <authorList>
            <person name="Suzuki J."/>
        </authorList>
    </citation>
    <scope>NUCLEOTIDE SEQUENCE</scope>
</reference>
<keyword evidence="2" id="KW-0378">Hydrolase</keyword>
<organism evidence="2">
    <name type="scientific">Anthurium amnicola</name>
    <dbReference type="NCBI Taxonomy" id="1678845"/>
    <lineage>
        <taxon>Eukaryota</taxon>
        <taxon>Viridiplantae</taxon>
        <taxon>Streptophyta</taxon>
        <taxon>Embryophyta</taxon>
        <taxon>Tracheophyta</taxon>
        <taxon>Spermatophyta</taxon>
        <taxon>Magnoliopsida</taxon>
        <taxon>Liliopsida</taxon>
        <taxon>Araceae</taxon>
        <taxon>Pothoideae</taxon>
        <taxon>Potheae</taxon>
        <taxon>Anthurium</taxon>
    </lineage>
</organism>
<dbReference type="GO" id="GO:0008233">
    <property type="term" value="F:peptidase activity"/>
    <property type="evidence" value="ECO:0007669"/>
    <property type="project" value="UniProtKB-KW"/>
</dbReference>
<feature type="non-terminal residue" evidence="2">
    <location>
        <position position="150"/>
    </location>
</feature>
<protein>
    <submittedName>
        <fullName evidence="2">Lon protease 1</fullName>
    </submittedName>
</protein>
<proteinExistence type="predicted"/>
<name>A0A1D1ZGG2_9ARAE</name>
<dbReference type="AlphaFoldDB" id="A0A1D1ZGG2"/>
<evidence type="ECO:0000313" key="2">
    <source>
        <dbReference type="EMBL" id="JAT66070.1"/>
    </source>
</evidence>
<evidence type="ECO:0000256" key="1">
    <source>
        <dbReference type="SAM" id="MobiDB-lite"/>
    </source>
</evidence>
<dbReference type="GO" id="GO:0006508">
    <property type="term" value="P:proteolysis"/>
    <property type="evidence" value="ECO:0007669"/>
    <property type="project" value="UniProtKB-KW"/>
</dbReference>
<feature type="compositionally biased region" description="Acidic residues" evidence="1">
    <location>
        <begin position="120"/>
        <end position="134"/>
    </location>
</feature>
<dbReference type="EMBL" id="GDJX01001866">
    <property type="protein sequence ID" value="JAT66070.1"/>
    <property type="molecule type" value="Transcribed_RNA"/>
</dbReference>
<feature type="region of interest" description="Disordered" evidence="1">
    <location>
        <begin position="115"/>
        <end position="150"/>
    </location>
</feature>
<keyword evidence="2" id="KW-0645">Protease</keyword>
<gene>
    <name evidence="2" type="primary">lon1_1</name>
    <name evidence="2" type="ORF">g.30194</name>
</gene>
<accession>A0A1D1ZGG2</accession>
<feature type="compositionally biased region" description="Low complexity" evidence="1">
    <location>
        <begin position="139"/>
        <end position="150"/>
    </location>
</feature>
<sequence>MEHEEDKPLFLEFEESFLSNTDFRLEFAQQLQQHIFAELLQSQDYFLAKNVTKKIEAIKRYIDEEFFDISLYDEPAKNLKGVSTHMYAYISAITDKIFTNIFRCMSKRPSSLLEDMGVSFDDDSSSEPSEENADMEITQQQQHQSESSSS</sequence>